<evidence type="ECO:0000313" key="1">
    <source>
        <dbReference type="EMBL" id="JAD55313.1"/>
    </source>
</evidence>
<accession>A0A0A9AZI9</accession>
<reference evidence="1" key="1">
    <citation type="submission" date="2014-09" db="EMBL/GenBank/DDBJ databases">
        <authorList>
            <person name="Magalhaes I.L.F."/>
            <person name="Oliveira U."/>
            <person name="Santos F.R."/>
            <person name="Vidigal T.H.D.A."/>
            <person name="Brescovit A.D."/>
            <person name="Santos A.J."/>
        </authorList>
    </citation>
    <scope>NUCLEOTIDE SEQUENCE</scope>
    <source>
        <tissue evidence="1">Shoot tissue taken approximately 20 cm above the soil surface</tissue>
    </source>
</reference>
<reference evidence="1" key="2">
    <citation type="journal article" date="2015" name="Data Brief">
        <title>Shoot transcriptome of the giant reed, Arundo donax.</title>
        <authorList>
            <person name="Barrero R.A."/>
            <person name="Guerrero F.D."/>
            <person name="Moolhuijzen P."/>
            <person name="Goolsby J.A."/>
            <person name="Tidwell J."/>
            <person name="Bellgard S.E."/>
            <person name="Bellgard M.I."/>
        </authorList>
    </citation>
    <scope>NUCLEOTIDE SEQUENCE</scope>
    <source>
        <tissue evidence="1">Shoot tissue taken approximately 20 cm above the soil surface</tissue>
    </source>
</reference>
<organism evidence="1">
    <name type="scientific">Arundo donax</name>
    <name type="common">Giant reed</name>
    <name type="synonym">Donax arundinaceus</name>
    <dbReference type="NCBI Taxonomy" id="35708"/>
    <lineage>
        <taxon>Eukaryota</taxon>
        <taxon>Viridiplantae</taxon>
        <taxon>Streptophyta</taxon>
        <taxon>Embryophyta</taxon>
        <taxon>Tracheophyta</taxon>
        <taxon>Spermatophyta</taxon>
        <taxon>Magnoliopsida</taxon>
        <taxon>Liliopsida</taxon>
        <taxon>Poales</taxon>
        <taxon>Poaceae</taxon>
        <taxon>PACMAD clade</taxon>
        <taxon>Arundinoideae</taxon>
        <taxon>Arundineae</taxon>
        <taxon>Arundo</taxon>
    </lineage>
</organism>
<dbReference type="EMBL" id="GBRH01242582">
    <property type="protein sequence ID" value="JAD55313.1"/>
    <property type="molecule type" value="Transcribed_RNA"/>
</dbReference>
<sequence>MVEHVLKMVHLGRIWCAGIWSAPCVRVGGSTRFLVASWALKGASTTFRVSVATESGGERRWYVLAAFISLLHFPPMSVDFWLNYC</sequence>
<proteinExistence type="predicted"/>
<dbReference type="AlphaFoldDB" id="A0A0A9AZI9"/>
<name>A0A0A9AZI9_ARUDO</name>
<protein>
    <submittedName>
        <fullName evidence="1">Uncharacterized protein</fullName>
    </submittedName>
</protein>